<evidence type="ECO:0000256" key="1">
    <source>
        <dbReference type="SAM" id="SignalP"/>
    </source>
</evidence>
<feature type="signal peptide" evidence="1">
    <location>
        <begin position="1"/>
        <end position="22"/>
    </location>
</feature>
<keyword evidence="1" id="KW-0732">Signal</keyword>
<dbReference type="RefSeq" id="WP_379100743.1">
    <property type="nucleotide sequence ID" value="NZ_JBHULV010000011.1"/>
</dbReference>
<feature type="chain" id="PRO_5046873714" description="DUF4468 domain-containing protein" evidence="1">
    <location>
        <begin position="23"/>
        <end position="173"/>
    </location>
</feature>
<evidence type="ECO:0000313" key="3">
    <source>
        <dbReference type="Proteomes" id="UP001597546"/>
    </source>
</evidence>
<evidence type="ECO:0000313" key="2">
    <source>
        <dbReference type="EMBL" id="MFD2730951.1"/>
    </source>
</evidence>
<comment type="caution">
    <text evidence="2">The sequence shown here is derived from an EMBL/GenBank/DDBJ whole genome shotgun (WGS) entry which is preliminary data.</text>
</comment>
<organism evidence="2 3">
    <name type="scientific">Pedobacter alpinus</name>
    <dbReference type="NCBI Taxonomy" id="1590643"/>
    <lineage>
        <taxon>Bacteria</taxon>
        <taxon>Pseudomonadati</taxon>
        <taxon>Bacteroidota</taxon>
        <taxon>Sphingobacteriia</taxon>
        <taxon>Sphingobacteriales</taxon>
        <taxon>Sphingobacteriaceae</taxon>
        <taxon>Pedobacter</taxon>
    </lineage>
</organism>
<evidence type="ECO:0008006" key="4">
    <source>
        <dbReference type="Google" id="ProtNLM"/>
    </source>
</evidence>
<dbReference type="EMBL" id="JBHULV010000011">
    <property type="protein sequence ID" value="MFD2730951.1"/>
    <property type="molecule type" value="Genomic_DNA"/>
</dbReference>
<name>A0ABW5TPD5_9SPHI</name>
<protein>
    <recommendedName>
        <fullName evidence="4">DUF4468 domain-containing protein</fullName>
    </recommendedName>
</protein>
<proteinExistence type="predicted"/>
<accession>A0ABW5TPD5</accession>
<sequence length="173" mass="19851">MTKTIRNLLIVMLILTCINSLAQQKPSKEETVAFLNRTLQEVIGLRLPFAGGTCSGATFNLSELVIESAGMIGDTRFFDISQKYWNIRWDLFKEMEFKTGDNQASYYHIRFSNNLNYSRKMFNKKSGDNDEITENSQSNILLFTPLSKAESVKKAVYRLVEIAKEENKDPFLN</sequence>
<reference evidence="3" key="1">
    <citation type="journal article" date="2019" name="Int. J. Syst. Evol. Microbiol.">
        <title>The Global Catalogue of Microorganisms (GCM) 10K type strain sequencing project: providing services to taxonomists for standard genome sequencing and annotation.</title>
        <authorList>
            <consortium name="The Broad Institute Genomics Platform"/>
            <consortium name="The Broad Institute Genome Sequencing Center for Infectious Disease"/>
            <person name="Wu L."/>
            <person name="Ma J."/>
        </authorList>
    </citation>
    <scope>NUCLEOTIDE SEQUENCE [LARGE SCALE GENOMIC DNA]</scope>
    <source>
        <strain evidence="3">KCTC 42456</strain>
    </source>
</reference>
<gene>
    <name evidence="2" type="ORF">ACFSSE_04475</name>
</gene>
<dbReference type="Proteomes" id="UP001597546">
    <property type="component" value="Unassembled WGS sequence"/>
</dbReference>
<keyword evidence="3" id="KW-1185">Reference proteome</keyword>